<keyword evidence="1" id="KW-0378">Hydrolase</keyword>
<dbReference type="InterPro" id="IPR023365">
    <property type="entry name" value="Sortase_dom-sf"/>
</dbReference>
<dbReference type="InterPro" id="IPR005754">
    <property type="entry name" value="Sortase"/>
</dbReference>
<keyword evidence="4" id="KW-1185">Reference proteome</keyword>
<sequence>MKKRNTKIILFASILVIVIGVGISTSNVFKFVKGYTLYKIHKAYAVSPKPDKPVEKNQEPKALYPVRPKTGENFGELIIPKLDATLPIFEGANENELAKGVGHYGGSVLPGEKDNSVLAGHRDTVFRKLGEVGKGDLLIVRTSAGEFTYKVSKVRIVDKDDRTVIVPRPTATLTVSTCYPFYFIGQAPKRYILVGYLLSSKLAMK</sequence>
<evidence type="ECO:0000256" key="1">
    <source>
        <dbReference type="ARBA" id="ARBA00022801"/>
    </source>
</evidence>
<dbReference type="InterPro" id="IPR053525">
    <property type="entry name" value="Sortase_D"/>
</dbReference>
<dbReference type="SUPFAM" id="SSF63817">
    <property type="entry name" value="Sortase"/>
    <property type="match status" value="1"/>
</dbReference>
<dbReference type="RefSeq" id="WP_101356228.1">
    <property type="nucleotide sequence ID" value="NZ_PIQO01000024.1"/>
</dbReference>
<gene>
    <name evidence="3" type="ORF">CWO92_21340</name>
</gene>
<reference evidence="3 4" key="1">
    <citation type="submission" date="2017-11" db="EMBL/GenBank/DDBJ databases">
        <title>Bacillus camelliae sp. nov., isolated from pu'er tea.</title>
        <authorList>
            <person name="Niu L."/>
        </authorList>
    </citation>
    <scope>NUCLEOTIDE SEQUENCE [LARGE SCALE GENOMIC DNA]</scope>
    <source>
        <strain evidence="3 4">7578-1</strain>
    </source>
</reference>
<dbReference type="AlphaFoldDB" id="A0A2N3LEG3"/>
<comment type="caution">
    <text evidence="3">The sequence shown here is derived from an EMBL/GenBank/DDBJ whole genome shotgun (WGS) entry which is preliminary data.</text>
</comment>
<organism evidence="3 4">
    <name type="scientific">Heyndrickxia camelliae</name>
    <dbReference type="NCBI Taxonomy" id="1707093"/>
    <lineage>
        <taxon>Bacteria</taxon>
        <taxon>Bacillati</taxon>
        <taxon>Bacillota</taxon>
        <taxon>Bacilli</taxon>
        <taxon>Bacillales</taxon>
        <taxon>Bacillaceae</taxon>
        <taxon>Heyndrickxia</taxon>
    </lineage>
</organism>
<protein>
    <submittedName>
        <fullName evidence="3">Class D sortase</fullName>
    </submittedName>
</protein>
<dbReference type="EMBL" id="PIQO01000024">
    <property type="protein sequence ID" value="PKR82965.1"/>
    <property type="molecule type" value="Genomic_DNA"/>
</dbReference>
<dbReference type="Proteomes" id="UP000233440">
    <property type="component" value="Unassembled WGS sequence"/>
</dbReference>
<proteinExistence type="predicted"/>
<accession>A0A2N3LEG3</accession>
<evidence type="ECO:0000256" key="2">
    <source>
        <dbReference type="PIRSR" id="PIRSR605754-1"/>
    </source>
</evidence>
<feature type="active site" description="Proton donor/acceptor" evidence="2">
    <location>
        <position position="121"/>
    </location>
</feature>
<dbReference type="Gene3D" id="2.40.260.10">
    <property type="entry name" value="Sortase"/>
    <property type="match status" value="1"/>
</dbReference>
<dbReference type="CDD" id="cd05828">
    <property type="entry name" value="Sortase_D_1"/>
    <property type="match status" value="1"/>
</dbReference>
<dbReference type="NCBIfam" id="NF033746">
    <property type="entry name" value="class_D_sortase"/>
    <property type="match status" value="1"/>
</dbReference>
<dbReference type="InterPro" id="IPR041999">
    <property type="entry name" value="Sortase_D_1"/>
</dbReference>
<feature type="active site" description="Acyl-thioester intermediate" evidence="2">
    <location>
        <position position="178"/>
    </location>
</feature>
<evidence type="ECO:0000313" key="4">
    <source>
        <dbReference type="Proteomes" id="UP000233440"/>
    </source>
</evidence>
<evidence type="ECO:0000313" key="3">
    <source>
        <dbReference type="EMBL" id="PKR82965.1"/>
    </source>
</evidence>
<dbReference type="GO" id="GO:0016787">
    <property type="term" value="F:hydrolase activity"/>
    <property type="evidence" value="ECO:0007669"/>
    <property type="project" value="UniProtKB-KW"/>
</dbReference>
<dbReference type="Pfam" id="PF04203">
    <property type="entry name" value="Sortase"/>
    <property type="match status" value="1"/>
</dbReference>
<dbReference type="NCBIfam" id="TIGR01076">
    <property type="entry name" value="sortase_fam"/>
    <property type="match status" value="1"/>
</dbReference>
<name>A0A2N3LEG3_9BACI</name>
<dbReference type="OrthoDB" id="165822at2"/>